<dbReference type="GO" id="GO:0015074">
    <property type="term" value="P:DNA integration"/>
    <property type="evidence" value="ECO:0007669"/>
    <property type="project" value="InterPro"/>
</dbReference>
<accession>A0A6S7I6W7</accession>
<dbReference type="EMBL" id="CACRXK020007529">
    <property type="protein sequence ID" value="CAB4012493.1"/>
    <property type="molecule type" value="Genomic_DNA"/>
</dbReference>
<sequence length="451" mass="51864">MASDMASILRKLHLHNHMEIFDMEKITPDIIGKLSLSDFKELGMQCRSDIMALRLECIKHGSETPRRNRNGLECGAPQFDIPKSILECYLEQDFTIKEISKIISVSESTIYRRMRQYGLSKMEFSIITDQELDFQIKNITEEFPHCGEGLIKQILLGKCVKVQRWRLRESLHRVDGEGKAERKRGRLHRRVYHVQGPNHLWHVDTNHKLIRWNLVIIGGIDGFSRLPVMLKCSDNNKADTILTCFVDAVRRYGLPSRVRTDKGLENVGIAQYMIENRGTNRGSIIAGKSTHNQRIERLWRDIYEGALSFFYQLFYFMEEESILDPLDESNLAALHYVFVPLVNAKLNMWQSAWAHHRIRTARATPAQLWLSGQINNPVGIDAIPDPVLDHDDSSDDGSQEQSQGERPIILPLIPSLPKACQNELGSETWTQSNHGINDYLKALNIIRDHFN</sequence>
<proteinExistence type="predicted"/>
<reference evidence="2" key="1">
    <citation type="submission" date="2020-04" db="EMBL/GenBank/DDBJ databases">
        <authorList>
            <person name="Alioto T."/>
            <person name="Alioto T."/>
            <person name="Gomez Garrido J."/>
        </authorList>
    </citation>
    <scope>NUCLEOTIDE SEQUENCE</scope>
    <source>
        <strain evidence="2">A484AB</strain>
    </source>
</reference>
<dbReference type="SUPFAM" id="SSF53098">
    <property type="entry name" value="Ribonuclease H-like"/>
    <property type="match status" value="1"/>
</dbReference>
<dbReference type="GO" id="GO:0003676">
    <property type="term" value="F:nucleic acid binding"/>
    <property type="evidence" value="ECO:0007669"/>
    <property type="project" value="InterPro"/>
</dbReference>
<evidence type="ECO:0000256" key="1">
    <source>
        <dbReference type="SAM" id="MobiDB-lite"/>
    </source>
</evidence>
<dbReference type="PANTHER" id="PTHR46791:SF5">
    <property type="entry name" value="CLR5 DOMAIN-CONTAINING PROTEIN-RELATED"/>
    <property type="match status" value="1"/>
</dbReference>
<dbReference type="AlphaFoldDB" id="A0A6S7I6W7"/>
<dbReference type="Proteomes" id="UP001152795">
    <property type="component" value="Unassembled WGS sequence"/>
</dbReference>
<name>A0A6S7I6W7_PARCT</name>
<feature type="region of interest" description="Disordered" evidence="1">
    <location>
        <begin position="385"/>
        <end position="406"/>
    </location>
</feature>
<dbReference type="Gene3D" id="1.10.10.60">
    <property type="entry name" value="Homeodomain-like"/>
    <property type="match status" value="1"/>
</dbReference>
<gene>
    <name evidence="2" type="ORF">PACLA_8A059757</name>
</gene>
<dbReference type="InterPro" id="IPR001584">
    <property type="entry name" value="Integrase_cat-core"/>
</dbReference>
<dbReference type="PROSITE" id="PS50994">
    <property type="entry name" value="INTEGRASE"/>
    <property type="match status" value="1"/>
</dbReference>
<dbReference type="InterPro" id="IPR058913">
    <property type="entry name" value="Integrase_dom_put"/>
</dbReference>
<protein>
    <submittedName>
        <fullName evidence="2">Uncharacterized protein LOC110446769</fullName>
    </submittedName>
</protein>
<dbReference type="OrthoDB" id="5981593at2759"/>
<dbReference type="Pfam" id="PF24764">
    <property type="entry name" value="rva_4"/>
    <property type="match status" value="1"/>
</dbReference>
<evidence type="ECO:0000313" key="2">
    <source>
        <dbReference type="EMBL" id="CAB4012493.1"/>
    </source>
</evidence>
<keyword evidence="3" id="KW-1185">Reference proteome</keyword>
<organism evidence="2 3">
    <name type="scientific">Paramuricea clavata</name>
    <name type="common">Red gorgonian</name>
    <name type="synonym">Violescent sea-whip</name>
    <dbReference type="NCBI Taxonomy" id="317549"/>
    <lineage>
        <taxon>Eukaryota</taxon>
        <taxon>Metazoa</taxon>
        <taxon>Cnidaria</taxon>
        <taxon>Anthozoa</taxon>
        <taxon>Octocorallia</taxon>
        <taxon>Malacalcyonacea</taxon>
        <taxon>Plexauridae</taxon>
        <taxon>Paramuricea</taxon>
    </lineage>
</organism>
<comment type="caution">
    <text evidence="2">The sequence shown here is derived from an EMBL/GenBank/DDBJ whole genome shotgun (WGS) entry which is preliminary data.</text>
</comment>
<dbReference type="InterPro" id="IPR012337">
    <property type="entry name" value="RNaseH-like_sf"/>
</dbReference>
<dbReference type="PANTHER" id="PTHR46791">
    <property type="entry name" value="EXPRESSED PROTEIN"/>
    <property type="match status" value="1"/>
</dbReference>
<evidence type="ECO:0000313" key="3">
    <source>
        <dbReference type="Proteomes" id="UP001152795"/>
    </source>
</evidence>
<dbReference type="Gene3D" id="3.30.420.10">
    <property type="entry name" value="Ribonuclease H-like superfamily/Ribonuclease H"/>
    <property type="match status" value="1"/>
</dbReference>
<dbReference type="InterPro" id="IPR036397">
    <property type="entry name" value="RNaseH_sf"/>
</dbReference>